<keyword evidence="18" id="KW-1185">Reference proteome</keyword>
<dbReference type="GO" id="GO:0009252">
    <property type="term" value="P:peptidoglycan biosynthetic process"/>
    <property type="evidence" value="ECO:0007669"/>
    <property type="project" value="UniProtKB-UniPathway"/>
</dbReference>
<evidence type="ECO:0000313" key="17">
    <source>
        <dbReference type="EMBL" id="QJC27873.1"/>
    </source>
</evidence>
<feature type="active site" description="Proton acceptor" evidence="13">
    <location>
        <position position="67"/>
    </location>
</feature>
<evidence type="ECO:0000256" key="2">
    <source>
        <dbReference type="ARBA" id="ARBA00004752"/>
    </source>
</evidence>
<gene>
    <name evidence="17" type="primary">dacC</name>
    <name evidence="17" type="ORF">ANPL_04135</name>
</gene>
<evidence type="ECO:0000313" key="18">
    <source>
        <dbReference type="Proteomes" id="UP000500930"/>
    </source>
</evidence>
<evidence type="ECO:0000256" key="11">
    <source>
        <dbReference type="ARBA" id="ARBA00023316"/>
    </source>
</evidence>
<organism evidence="17 18">
    <name type="scientific">Anaplasma platys</name>
    <dbReference type="NCBI Taxonomy" id="949"/>
    <lineage>
        <taxon>Bacteria</taxon>
        <taxon>Pseudomonadati</taxon>
        <taxon>Pseudomonadota</taxon>
        <taxon>Alphaproteobacteria</taxon>
        <taxon>Rickettsiales</taxon>
        <taxon>Anaplasmataceae</taxon>
        <taxon>Anaplasma</taxon>
    </lineage>
</organism>
<dbReference type="Gene3D" id="2.60.410.10">
    <property type="entry name" value="D-Ala-D-Ala carboxypeptidase, C-terminal domain"/>
    <property type="match status" value="1"/>
</dbReference>
<dbReference type="AlphaFoldDB" id="A0A858PZ31"/>
<sequence length="392" mass="43791">MTAHHNKVLLKLLKVCFCVLTLLMPWSSFAISRHVRAPHIVVYEYGTRTILFERDIDTPTSAASMSKLMTLYIVFQHLKAGKLSLDDSLKVSANAVRAGPPSAFFEEGQMVKVHDLIMGTAVASGNDASITLAEGLYNSQEAFVDEMNKVAQELHLTNSTFKNATGWPNLNSMSVRDMLTLAVRMLQDFPEYYYFFGEKQFSYNGKTQKNYNALLNYNNIMVDGIKTGHTPSGDYGMIASAHRDNRRVLVVINGLKTELARAYETKKLILYGFNKFDIQTIFHAGSTVGTIPIQKHAFVKLPVLVTQDVIVSHPKDFRHEVKAFISPKSDLDVPVKKGEEVGTLLVKSGTLSEYTVPVYALKGISKPCRICDHLMSLYHKVRSLFAPDQATT</sequence>
<evidence type="ECO:0000256" key="6">
    <source>
        <dbReference type="ARBA" id="ARBA00022670"/>
    </source>
</evidence>
<feature type="active site" description="Acyl-ester intermediate" evidence="13">
    <location>
        <position position="64"/>
    </location>
</feature>
<comment type="similarity">
    <text evidence="3 15">Belongs to the peptidase S11 family.</text>
</comment>
<dbReference type="Proteomes" id="UP000500930">
    <property type="component" value="Chromosome"/>
</dbReference>
<evidence type="ECO:0000256" key="7">
    <source>
        <dbReference type="ARBA" id="ARBA00022729"/>
    </source>
</evidence>
<keyword evidence="10" id="KW-0573">Peptidoglycan synthesis</keyword>
<evidence type="ECO:0000256" key="13">
    <source>
        <dbReference type="PIRSR" id="PIRSR618044-1"/>
    </source>
</evidence>
<dbReference type="EMBL" id="CP046391">
    <property type="protein sequence ID" value="QJC27873.1"/>
    <property type="molecule type" value="Genomic_DNA"/>
</dbReference>
<dbReference type="SUPFAM" id="SSF56601">
    <property type="entry name" value="beta-lactamase/transpeptidase-like"/>
    <property type="match status" value="1"/>
</dbReference>
<evidence type="ECO:0000256" key="5">
    <source>
        <dbReference type="ARBA" id="ARBA00022645"/>
    </source>
</evidence>
<evidence type="ECO:0000259" key="16">
    <source>
        <dbReference type="SMART" id="SM00936"/>
    </source>
</evidence>
<dbReference type="PANTHER" id="PTHR21581">
    <property type="entry name" value="D-ALANYL-D-ALANINE CARBOXYPEPTIDASE"/>
    <property type="match status" value="1"/>
</dbReference>
<evidence type="ECO:0000256" key="1">
    <source>
        <dbReference type="ARBA" id="ARBA00003217"/>
    </source>
</evidence>
<feature type="binding site" evidence="14">
    <location>
        <position position="226"/>
    </location>
    <ligand>
        <name>substrate</name>
    </ligand>
</feature>
<evidence type="ECO:0000256" key="10">
    <source>
        <dbReference type="ARBA" id="ARBA00022984"/>
    </source>
</evidence>
<dbReference type="GO" id="GO:0009002">
    <property type="term" value="F:serine-type D-Ala-D-Ala carboxypeptidase activity"/>
    <property type="evidence" value="ECO:0007669"/>
    <property type="project" value="UniProtKB-EC"/>
</dbReference>
<proteinExistence type="inferred from homology"/>
<dbReference type="InterPro" id="IPR012907">
    <property type="entry name" value="Peptidase_S11_C"/>
</dbReference>
<keyword evidence="5 17" id="KW-0121">Carboxypeptidase</keyword>
<evidence type="ECO:0000256" key="3">
    <source>
        <dbReference type="ARBA" id="ARBA00007164"/>
    </source>
</evidence>
<evidence type="ECO:0000256" key="4">
    <source>
        <dbReference type="ARBA" id="ARBA00012448"/>
    </source>
</evidence>
<dbReference type="InterPro" id="IPR015956">
    <property type="entry name" value="Peniciliin-bd_prot_C_sf"/>
</dbReference>
<evidence type="ECO:0000256" key="8">
    <source>
        <dbReference type="ARBA" id="ARBA00022801"/>
    </source>
</evidence>
<dbReference type="InterPro" id="IPR037167">
    <property type="entry name" value="Peptidase_S11_C_sf"/>
</dbReference>
<dbReference type="SMART" id="SM00936">
    <property type="entry name" value="PBP5_C"/>
    <property type="match status" value="1"/>
</dbReference>
<comment type="function">
    <text evidence="1">Removes C-terminal D-alanyl residues from sugar-peptide cell wall precursors.</text>
</comment>
<dbReference type="InterPro" id="IPR012338">
    <property type="entry name" value="Beta-lactam/transpept-like"/>
</dbReference>
<dbReference type="KEGG" id="aplt:ANPL_04135"/>
<feature type="domain" description="Peptidase S11 D-Ala-D-Ala carboxypeptidase A C-terminal" evidence="16">
    <location>
        <begin position="276"/>
        <end position="366"/>
    </location>
</feature>
<evidence type="ECO:0000256" key="14">
    <source>
        <dbReference type="PIRSR" id="PIRSR618044-2"/>
    </source>
</evidence>
<protein>
    <recommendedName>
        <fullName evidence="4">serine-type D-Ala-D-Ala carboxypeptidase</fullName>
        <ecNumber evidence="4">3.4.16.4</ecNumber>
    </recommendedName>
</protein>
<dbReference type="PRINTS" id="PR00725">
    <property type="entry name" value="DADACBPTASE1"/>
</dbReference>
<name>A0A858PZ31_9RICK</name>
<dbReference type="InterPro" id="IPR018044">
    <property type="entry name" value="Peptidase_S11"/>
</dbReference>
<dbReference type="GO" id="GO:0071555">
    <property type="term" value="P:cell wall organization"/>
    <property type="evidence" value="ECO:0007669"/>
    <property type="project" value="UniProtKB-KW"/>
</dbReference>
<keyword evidence="9" id="KW-0133">Cell shape</keyword>
<dbReference type="GO" id="GO:0008360">
    <property type="term" value="P:regulation of cell shape"/>
    <property type="evidence" value="ECO:0007669"/>
    <property type="project" value="UniProtKB-KW"/>
</dbReference>
<dbReference type="PANTHER" id="PTHR21581:SF6">
    <property type="entry name" value="TRAFFICKING PROTEIN PARTICLE COMPLEX SUBUNIT 12"/>
    <property type="match status" value="1"/>
</dbReference>
<feature type="active site" evidence="13">
    <location>
        <position position="124"/>
    </location>
</feature>
<dbReference type="SUPFAM" id="SSF69189">
    <property type="entry name" value="Penicillin-binding protein associated domain"/>
    <property type="match status" value="1"/>
</dbReference>
<comment type="pathway">
    <text evidence="2">Cell wall biogenesis; peptidoglycan biosynthesis.</text>
</comment>
<keyword evidence="7" id="KW-0732">Signal</keyword>
<dbReference type="UniPathway" id="UPA00219"/>
<evidence type="ECO:0000256" key="12">
    <source>
        <dbReference type="ARBA" id="ARBA00034000"/>
    </source>
</evidence>
<dbReference type="InterPro" id="IPR001967">
    <property type="entry name" value="Peptidase_S11_N"/>
</dbReference>
<keyword evidence="6" id="KW-0645">Protease</keyword>
<keyword evidence="11" id="KW-0961">Cell wall biogenesis/degradation</keyword>
<dbReference type="Pfam" id="PF00768">
    <property type="entry name" value="Peptidase_S11"/>
    <property type="match status" value="1"/>
</dbReference>
<comment type="catalytic activity">
    <reaction evidence="12">
        <text>Preferential cleavage: (Ac)2-L-Lys-D-Ala-|-D-Ala. Also transpeptidation of peptidyl-alanyl moieties that are N-acyl substituents of D-alanine.</text>
        <dbReference type="EC" id="3.4.16.4"/>
    </reaction>
</comment>
<dbReference type="GO" id="GO:0006508">
    <property type="term" value="P:proteolysis"/>
    <property type="evidence" value="ECO:0007669"/>
    <property type="project" value="UniProtKB-KW"/>
</dbReference>
<evidence type="ECO:0000256" key="15">
    <source>
        <dbReference type="RuleBase" id="RU004016"/>
    </source>
</evidence>
<dbReference type="EC" id="3.4.16.4" evidence="4"/>
<accession>A0A858PZ31</accession>
<reference evidence="17 18" key="1">
    <citation type="journal article" date="2020" name="Pathogens">
        <title>First Whole Genome Sequence of Anaplasma platys, an Obligate Intracellular Rickettsial Pathogen of Dogs.</title>
        <authorList>
            <person name="Llanes A."/>
            <person name="Rajeev S."/>
        </authorList>
    </citation>
    <scope>NUCLEOTIDE SEQUENCE [LARGE SCALE GENOMIC DNA]</scope>
    <source>
        <strain evidence="17 18">S3</strain>
    </source>
</reference>
<keyword evidence="8" id="KW-0378">Hydrolase</keyword>
<dbReference type="Gene3D" id="3.40.710.10">
    <property type="entry name" value="DD-peptidase/beta-lactamase superfamily"/>
    <property type="match status" value="1"/>
</dbReference>
<evidence type="ECO:0000256" key="9">
    <source>
        <dbReference type="ARBA" id="ARBA00022960"/>
    </source>
</evidence>
<dbReference type="Pfam" id="PF07943">
    <property type="entry name" value="PBP5_C"/>
    <property type="match status" value="1"/>
</dbReference>